<organism evidence="1 2">
    <name type="scientific">Pseudodesulfovibrio hydrargyri</name>
    <dbReference type="NCBI Taxonomy" id="2125990"/>
    <lineage>
        <taxon>Bacteria</taxon>
        <taxon>Pseudomonadati</taxon>
        <taxon>Thermodesulfobacteriota</taxon>
        <taxon>Desulfovibrionia</taxon>
        <taxon>Desulfovibrionales</taxon>
        <taxon>Desulfovibrionaceae</taxon>
    </lineage>
</organism>
<gene>
    <name evidence="1" type="ORF">BerOc1_03081</name>
</gene>
<accession>A0A1J5N8J4</accession>
<sequence length="315" mass="36173">MKKYKPDSFAEYQELSDSFMDFEFSSIEIKPSIDYLKFSISFIDLPSRNVSDYLKENGFEITRSYPDGGDATITNIQAQISIGGKWYGLFCKVVPKCFRTTFRMVDPDKNFFNHMFGMMYYPYVLSEVEYSLDFHGCDNGEMFSFLASHGNLKKPGNLFTVDEYDYPPTQYFNNVRDTNQVGCKVYIKEKEALVFVRLEVSIKQRQFRVLGIDSLFGATQVTADEVFRKLQIQAFDFENFLKNLGIQGYEYQDFEQDIMGAMNGNANCGGLTAVKKMAEAFKPNPAYYFKTHPFQDAFHSAIKNMTFVPSGAVTD</sequence>
<name>A0A1J5N8J4_9BACT</name>
<dbReference type="Proteomes" id="UP000181901">
    <property type="component" value="Unassembled WGS sequence"/>
</dbReference>
<dbReference type="OrthoDB" id="5465061at2"/>
<keyword evidence="2" id="KW-1185">Reference proteome</keyword>
<dbReference type="EMBL" id="LKAQ01000004">
    <property type="protein sequence ID" value="OIQ51136.1"/>
    <property type="molecule type" value="Genomic_DNA"/>
</dbReference>
<evidence type="ECO:0000313" key="1">
    <source>
        <dbReference type="EMBL" id="OIQ51136.1"/>
    </source>
</evidence>
<dbReference type="RefSeq" id="WP_071546515.1">
    <property type="nucleotide sequence ID" value="NZ_LKAQ01000004.1"/>
</dbReference>
<protein>
    <submittedName>
        <fullName evidence="1">Uncharacterized protein</fullName>
    </submittedName>
</protein>
<dbReference type="AlphaFoldDB" id="A0A1J5N8J4"/>
<reference evidence="1 2" key="1">
    <citation type="submission" date="2015-09" db="EMBL/GenBank/DDBJ databases">
        <title>Genome of Desulfovibrio dechloracetivorans BerOc1, a mercury methylating strain isolated from highly hydrocarbons and metals contaminated coastal sediments.</title>
        <authorList>
            <person name="Goni Urriza M."/>
            <person name="Gassie C."/>
            <person name="Bouchez O."/>
            <person name="Klopp C."/>
            <person name="Ranchou-Peyruse A."/>
            <person name="Remy G."/>
        </authorList>
    </citation>
    <scope>NUCLEOTIDE SEQUENCE [LARGE SCALE GENOMIC DNA]</scope>
    <source>
        <strain evidence="1 2">BerOc1</strain>
    </source>
</reference>
<evidence type="ECO:0000313" key="2">
    <source>
        <dbReference type="Proteomes" id="UP000181901"/>
    </source>
</evidence>
<proteinExistence type="predicted"/>
<comment type="caution">
    <text evidence="1">The sequence shown here is derived from an EMBL/GenBank/DDBJ whole genome shotgun (WGS) entry which is preliminary data.</text>
</comment>